<evidence type="ECO:0000256" key="4">
    <source>
        <dbReference type="ARBA" id="ARBA00004496"/>
    </source>
</evidence>
<evidence type="ECO:0000256" key="12">
    <source>
        <dbReference type="PROSITE-ProRule" id="PRU01319"/>
    </source>
</evidence>
<sequence length="246" mass="27786">MNKPSFRFEKKLWKGGYRLVAGVDEVGRGCFAGPVVAAACVFKSHVQYSIFDIPIKINDSKKLTALQREKAARWIKKNSHAWGVGVGSVAEINKLGMSKATNSAFRRAVSQVNQKINTRVDYLLVDAFYIPYVRGLRVGKKNGLNQRRNPKTLINGSRQLAIINGDEKSFSIAAASIIAKVYRDKLMEKIGFLSKYKKYGWIENKGYGTKKHQEAIKKYGVTHYHRKRFVETFLNNSFSSPSQSKT</sequence>
<dbReference type="PANTHER" id="PTHR10954">
    <property type="entry name" value="RIBONUCLEASE H2 SUBUNIT A"/>
    <property type="match status" value="1"/>
</dbReference>
<evidence type="ECO:0000256" key="3">
    <source>
        <dbReference type="ARBA" id="ARBA00004065"/>
    </source>
</evidence>
<dbReference type="PANTHER" id="PTHR10954:SF18">
    <property type="entry name" value="RIBONUCLEASE HII"/>
    <property type="match status" value="1"/>
</dbReference>
<dbReference type="SUPFAM" id="SSF53098">
    <property type="entry name" value="Ribonuclease H-like"/>
    <property type="match status" value="1"/>
</dbReference>
<comment type="subcellular location">
    <subcellularLocation>
        <location evidence="4">Cytoplasm</location>
    </subcellularLocation>
</comment>
<dbReference type="PROSITE" id="PS51975">
    <property type="entry name" value="RNASE_H_2"/>
    <property type="match status" value="1"/>
</dbReference>
<dbReference type="InterPro" id="IPR024567">
    <property type="entry name" value="RNase_HII/HIII_dom"/>
</dbReference>
<feature type="binding site" evidence="12">
    <location>
        <position position="24"/>
    </location>
    <ligand>
        <name>a divalent metal cation</name>
        <dbReference type="ChEBI" id="CHEBI:60240"/>
    </ligand>
</feature>
<dbReference type="GO" id="GO:0005737">
    <property type="term" value="C:cytoplasm"/>
    <property type="evidence" value="ECO:0007669"/>
    <property type="project" value="UniProtKB-SubCell"/>
</dbReference>
<keyword evidence="7 12" id="KW-0540">Nuclease</keyword>
<dbReference type="Pfam" id="PF01351">
    <property type="entry name" value="RNase_HII"/>
    <property type="match status" value="1"/>
</dbReference>
<evidence type="ECO:0000313" key="15">
    <source>
        <dbReference type="EMBL" id="OGM64183.1"/>
    </source>
</evidence>
<gene>
    <name evidence="15" type="ORF">A2893_03605</name>
</gene>
<dbReference type="EMBL" id="MGHH01000013">
    <property type="protein sequence ID" value="OGM64183.1"/>
    <property type="molecule type" value="Genomic_DNA"/>
</dbReference>
<keyword evidence="6" id="KW-0963">Cytoplasm</keyword>
<dbReference type="STRING" id="1802521.A2893_03605"/>
<keyword evidence="10 12" id="KW-0378">Hydrolase</keyword>
<name>A0A1F8BJH7_9BACT</name>
<dbReference type="InterPro" id="IPR022898">
    <property type="entry name" value="RNase_HII"/>
</dbReference>
<dbReference type="EC" id="3.1.26.4" evidence="13"/>
<dbReference type="GO" id="GO:0046872">
    <property type="term" value="F:metal ion binding"/>
    <property type="evidence" value="ECO:0007669"/>
    <property type="project" value="UniProtKB-KW"/>
</dbReference>
<evidence type="ECO:0000256" key="13">
    <source>
        <dbReference type="RuleBase" id="RU003515"/>
    </source>
</evidence>
<dbReference type="InterPro" id="IPR012337">
    <property type="entry name" value="RNaseH-like_sf"/>
</dbReference>
<evidence type="ECO:0000259" key="14">
    <source>
        <dbReference type="PROSITE" id="PS51975"/>
    </source>
</evidence>
<dbReference type="GO" id="GO:0003723">
    <property type="term" value="F:RNA binding"/>
    <property type="evidence" value="ECO:0007669"/>
    <property type="project" value="UniProtKB-UniRule"/>
</dbReference>
<dbReference type="NCBIfam" id="NF000595">
    <property type="entry name" value="PRK00015.1-3"/>
    <property type="match status" value="1"/>
</dbReference>
<comment type="cofactor">
    <cofactor evidence="2">
        <name>Mg(2+)</name>
        <dbReference type="ChEBI" id="CHEBI:18420"/>
    </cofactor>
</comment>
<dbReference type="GO" id="GO:0006298">
    <property type="term" value="P:mismatch repair"/>
    <property type="evidence" value="ECO:0007669"/>
    <property type="project" value="TreeGrafter"/>
</dbReference>
<organism evidence="15 16">
    <name type="scientific">Candidatus Woesebacteria bacterium RIFCSPLOWO2_01_FULL_39_25</name>
    <dbReference type="NCBI Taxonomy" id="1802521"/>
    <lineage>
        <taxon>Bacteria</taxon>
        <taxon>Candidatus Woeseibacteriota</taxon>
    </lineage>
</organism>
<dbReference type="CDD" id="cd07182">
    <property type="entry name" value="RNase_HII_bacteria_HII_like"/>
    <property type="match status" value="1"/>
</dbReference>
<reference evidence="15 16" key="1">
    <citation type="journal article" date="2016" name="Nat. Commun.">
        <title>Thousands of microbial genomes shed light on interconnected biogeochemical processes in an aquifer system.</title>
        <authorList>
            <person name="Anantharaman K."/>
            <person name="Brown C.T."/>
            <person name="Hug L.A."/>
            <person name="Sharon I."/>
            <person name="Castelle C.J."/>
            <person name="Probst A.J."/>
            <person name="Thomas B.C."/>
            <person name="Singh A."/>
            <person name="Wilkins M.J."/>
            <person name="Karaoz U."/>
            <person name="Brodie E.L."/>
            <person name="Williams K.H."/>
            <person name="Hubbard S.S."/>
            <person name="Banfield J.F."/>
        </authorList>
    </citation>
    <scope>NUCLEOTIDE SEQUENCE [LARGE SCALE GENOMIC DNA]</scope>
</reference>
<evidence type="ECO:0000256" key="9">
    <source>
        <dbReference type="ARBA" id="ARBA00022759"/>
    </source>
</evidence>
<evidence type="ECO:0000256" key="6">
    <source>
        <dbReference type="ARBA" id="ARBA00022490"/>
    </source>
</evidence>
<dbReference type="Proteomes" id="UP000176725">
    <property type="component" value="Unassembled WGS sequence"/>
</dbReference>
<comment type="caution">
    <text evidence="15">The sequence shown here is derived from an EMBL/GenBank/DDBJ whole genome shotgun (WGS) entry which is preliminary data.</text>
</comment>
<dbReference type="GO" id="GO:0004523">
    <property type="term" value="F:RNA-DNA hybrid ribonuclease activity"/>
    <property type="evidence" value="ECO:0007669"/>
    <property type="project" value="UniProtKB-UniRule"/>
</dbReference>
<comment type="cofactor">
    <cofactor evidence="12">
        <name>Mn(2+)</name>
        <dbReference type="ChEBI" id="CHEBI:29035"/>
    </cofactor>
    <cofactor evidence="12">
        <name>Mg(2+)</name>
        <dbReference type="ChEBI" id="CHEBI:18420"/>
    </cofactor>
    <text evidence="12">Manganese or magnesium. Binds 1 divalent metal ion per monomer in the absence of substrate. May bind a second metal ion after substrate binding.</text>
</comment>
<evidence type="ECO:0000256" key="1">
    <source>
        <dbReference type="ARBA" id="ARBA00000077"/>
    </source>
</evidence>
<evidence type="ECO:0000256" key="5">
    <source>
        <dbReference type="ARBA" id="ARBA00007383"/>
    </source>
</evidence>
<keyword evidence="11" id="KW-0464">Manganese</keyword>
<protein>
    <recommendedName>
        <fullName evidence="13">Ribonuclease</fullName>
        <ecNumber evidence="13">3.1.26.4</ecNumber>
    </recommendedName>
</protein>
<evidence type="ECO:0000313" key="16">
    <source>
        <dbReference type="Proteomes" id="UP000176725"/>
    </source>
</evidence>
<dbReference type="AlphaFoldDB" id="A0A1F8BJH7"/>
<evidence type="ECO:0000256" key="7">
    <source>
        <dbReference type="ARBA" id="ARBA00022722"/>
    </source>
</evidence>
<comment type="catalytic activity">
    <reaction evidence="1 12 13">
        <text>Endonucleolytic cleavage to 5'-phosphomonoester.</text>
        <dbReference type="EC" id="3.1.26.4"/>
    </reaction>
</comment>
<dbReference type="Gene3D" id="3.30.420.10">
    <property type="entry name" value="Ribonuclease H-like superfamily/Ribonuclease H"/>
    <property type="match status" value="1"/>
</dbReference>
<evidence type="ECO:0000256" key="11">
    <source>
        <dbReference type="ARBA" id="ARBA00023211"/>
    </source>
</evidence>
<dbReference type="InterPro" id="IPR001352">
    <property type="entry name" value="RNase_HII/HIII"/>
</dbReference>
<proteinExistence type="inferred from homology"/>
<keyword evidence="9 12" id="KW-0255">Endonuclease</keyword>
<dbReference type="GO" id="GO:0032299">
    <property type="term" value="C:ribonuclease H2 complex"/>
    <property type="evidence" value="ECO:0007669"/>
    <property type="project" value="TreeGrafter"/>
</dbReference>
<feature type="binding site" evidence="12">
    <location>
        <position position="126"/>
    </location>
    <ligand>
        <name>a divalent metal cation</name>
        <dbReference type="ChEBI" id="CHEBI:60240"/>
    </ligand>
</feature>
<feature type="binding site" evidence="12">
    <location>
        <position position="25"/>
    </location>
    <ligand>
        <name>a divalent metal cation</name>
        <dbReference type="ChEBI" id="CHEBI:60240"/>
    </ligand>
</feature>
<accession>A0A1F8BJH7</accession>
<evidence type="ECO:0000256" key="10">
    <source>
        <dbReference type="ARBA" id="ARBA00022801"/>
    </source>
</evidence>
<comment type="similarity">
    <text evidence="5 13">Belongs to the RNase HII family.</text>
</comment>
<keyword evidence="8 12" id="KW-0479">Metal-binding</keyword>
<feature type="domain" description="RNase H type-2" evidence="14">
    <location>
        <begin position="18"/>
        <end position="246"/>
    </location>
</feature>
<comment type="function">
    <text evidence="3 13">Endonuclease that specifically degrades the RNA of RNA-DNA hybrids.</text>
</comment>
<dbReference type="GO" id="GO:0043137">
    <property type="term" value="P:DNA replication, removal of RNA primer"/>
    <property type="evidence" value="ECO:0007669"/>
    <property type="project" value="TreeGrafter"/>
</dbReference>
<evidence type="ECO:0000256" key="2">
    <source>
        <dbReference type="ARBA" id="ARBA00001946"/>
    </source>
</evidence>
<dbReference type="InterPro" id="IPR036397">
    <property type="entry name" value="RNaseH_sf"/>
</dbReference>
<evidence type="ECO:0000256" key="8">
    <source>
        <dbReference type="ARBA" id="ARBA00022723"/>
    </source>
</evidence>